<dbReference type="RefSeq" id="XP_009028823.1">
    <property type="nucleotide sequence ID" value="XM_009030575.1"/>
</dbReference>
<evidence type="ECO:0000313" key="2">
    <source>
        <dbReference type="EMBL" id="ESN93084.1"/>
    </source>
</evidence>
<sequence length="190" mass="21795">MKIWTSEHTFKHPWETVVQAAWQKYPNPMNPSVVGIDTVECSVEKPGKLLMHRILSTEWGWPNWVTSLIGFNGACYVSEHSEVDLSNKLMKLESRNITLSNLVTIDERITYIPHSTDPNSTVLKSESYVTVKGVPMTSYLEDTIKKTMSSKAGQGRQAIEWVISKFKEETYDLKRKTREEFDGMTRFSSL</sequence>
<accession>T1FZU8</accession>
<dbReference type="EMBL" id="AMQM01001997">
    <property type="status" value="NOT_ANNOTATED_CDS"/>
    <property type="molecule type" value="Genomic_DNA"/>
</dbReference>
<dbReference type="GeneID" id="20214346"/>
<feature type="domain" description="PRELI/MSF1" evidence="1">
    <location>
        <begin position="1"/>
        <end position="171"/>
    </location>
</feature>
<dbReference type="EMBL" id="KB097639">
    <property type="protein sequence ID" value="ESN93084.1"/>
    <property type="molecule type" value="Genomic_DNA"/>
</dbReference>
<keyword evidence="4" id="KW-1185">Reference proteome</keyword>
<gene>
    <name evidence="3" type="primary">20214346</name>
    <name evidence="2" type="ORF">HELRODRAFT_69402</name>
</gene>
<dbReference type="HOGENOM" id="CLU_067902_1_0_1"/>
<evidence type="ECO:0000313" key="3">
    <source>
        <dbReference type="EnsemblMetazoa" id="HelroP69402"/>
    </source>
</evidence>
<dbReference type="STRING" id="6412.T1FZU8"/>
<dbReference type="GO" id="GO:0015914">
    <property type="term" value="P:phospholipid transport"/>
    <property type="evidence" value="ECO:0000318"/>
    <property type="project" value="GO_Central"/>
</dbReference>
<proteinExistence type="predicted"/>
<name>T1FZU8_HELRO</name>
<evidence type="ECO:0000259" key="1">
    <source>
        <dbReference type="PROSITE" id="PS50904"/>
    </source>
</evidence>
<dbReference type="InterPro" id="IPR006797">
    <property type="entry name" value="PRELI/MSF1_dom"/>
</dbReference>
<dbReference type="CTD" id="20214346"/>
<dbReference type="PANTHER" id="PTHR11158">
    <property type="entry name" value="MSF1/PX19 RELATED"/>
    <property type="match status" value="1"/>
</dbReference>
<reference evidence="3" key="3">
    <citation type="submission" date="2015-06" db="UniProtKB">
        <authorList>
            <consortium name="EnsemblMetazoa"/>
        </authorList>
    </citation>
    <scope>IDENTIFICATION</scope>
</reference>
<dbReference type="OrthoDB" id="407630at2759"/>
<evidence type="ECO:0000313" key="4">
    <source>
        <dbReference type="Proteomes" id="UP000015101"/>
    </source>
</evidence>
<dbReference type="Proteomes" id="UP000015101">
    <property type="component" value="Unassembled WGS sequence"/>
</dbReference>
<dbReference type="InterPro" id="IPR037365">
    <property type="entry name" value="Slowmo/Ups"/>
</dbReference>
<dbReference type="eggNOG" id="KOG3336">
    <property type="taxonomic scope" value="Eukaryota"/>
</dbReference>
<reference evidence="4" key="1">
    <citation type="submission" date="2012-12" db="EMBL/GenBank/DDBJ databases">
        <authorList>
            <person name="Hellsten U."/>
            <person name="Grimwood J."/>
            <person name="Chapman J.A."/>
            <person name="Shapiro H."/>
            <person name="Aerts A."/>
            <person name="Otillar R.P."/>
            <person name="Terry A.Y."/>
            <person name="Boore J.L."/>
            <person name="Simakov O."/>
            <person name="Marletaz F."/>
            <person name="Cho S.-J."/>
            <person name="Edsinger-Gonzales E."/>
            <person name="Havlak P."/>
            <person name="Kuo D.-H."/>
            <person name="Larsson T."/>
            <person name="Lv J."/>
            <person name="Arendt D."/>
            <person name="Savage R."/>
            <person name="Osoegawa K."/>
            <person name="de Jong P."/>
            <person name="Lindberg D.R."/>
            <person name="Seaver E.C."/>
            <person name="Weisblat D.A."/>
            <person name="Putnam N.H."/>
            <person name="Grigoriev I.V."/>
            <person name="Rokhsar D.S."/>
        </authorList>
    </citation>
    <scope>NUCLEOTIDE SEQUENCE</scope>
</reference>
<dbReference type="AlphaFoldDB" id="T1FZU8"/>
<dbReference type="OMA" id="YCPWNEK"/>
<dbReference type="InParanoid" id="T1FZU8"/>
<dbReference type="GO" id="GO:1990050">
    <property type="term" value="F:phosphatidic acid transfer activity"/>
    <property type="evidence" value="ECO:0000318"/>
    <property type="project" value="GO_Central"/>
</dbReference>
<organism evidence="3 4">
    <name type="scientific">Helobdella robusta</name>
    <name type="common">Californian leech</name>
    <dbReference type="NCBI Taxonomy" id="6412"/>
    <lineage>
        <taxon>Eukaryota</taxon>
        <taxon>Metazoa</taxon>
        <taxon>Spiralia</taxon>
        <taxon>Lophotrochozoa</taxon>
        <taxon>Annelida</taxon>
        <taxon>Clitellata</taxon>
        <taxon>Hirudinea</taxon>
        <taxon>Rhynchobdellida</taxon>
        <taxon>Glossiphoniidae</taxon>
        <taxon>Helobdella</taxon>
    </lineage>
</organism>
<dbReference type="PROSITE" id="PS50904">
    <property type="entry name" value="PRELI_MSF1"/>
    <property type="match status" value="1"/>
</dbReference>
<dbReference type="EnsemblMetazoa" id="HelroT69402">
    <property type="protein sequence ID" value="HelroP69402"/>
    <property type="gene ID" value="HelroG69402"/>
</dbReference>
<protein>
    <recommendedName>
        <fullName evidence="1">PRELI/MSF1 domain-containing protein</fullName>
    </recommendedName>
</protein>
<reference evidence="2 4" key="2">
    <citation type="journal article" date="2013" name="Nature">
        <title>Insights into bilaterian evolution from three spiralian genomes.</title>
        <authorList>
            <person name="Simakov O."/>
            <person name="Marletaz F."/>
            <person name="Cho S.J."/>
            <person name="Edsinger-Gonzales E."/>
            <person name="Havlak P."/>
            <person name="Hellsten U."/>
            <person name="Kuo D.H."/>
            <person name="Larsson T."/>
            <person name="Lv J."/>
            <person name="Arendt D."/>
            <person name="Savage R."/>
            <person name="Osoegawa K."/>
            <person name="de Jong P."/>
            <person name="Grimwood J."/>
            <person name="Chapman J.A."/>
            <person name="Shapiro H."/>
            <person name="Aerts A."/>
            <person name="Otillar R.P."/>
            <person name="Terry A.Y."/>
            <person name="Boore J.L."/>
            <person name="Grigoriev I.V."/>
            <person name="Lindberg D.R."/>
            <person name="Seaver E.C."/>
            <person name="Weisblat D.A."/>
            <person name="Putnam N.H."/>
            <person name="Rokhsar D.S."/>
        </authorList>
    </citation>
    <scope>NUCLEOTIDE SEQUENCE</scope>
</reference>
<dbReference type="Pfam" id="PF04707">
    <property type="entry name" value="PRELI"/>
    <property type="match status" value="1"/>
</dbReference>
<dbReference type="KEGG" id="hro:HELRODRAFT_69402"/>
<dbReference type="FunCoup" id="T1FZU8">
    <property type="interactions" value="1736"/>
</dbReference>
<dbReference type="GO" id="GO:0005758">
    <property type="term" value="C:mitochondrial intermembrane space"/>
    <property type="evidence" value="ECO:0000318"/>
    <property type="project" value="GO_Central"/>
</dbReference>